<evidence type="ECO:0000256" key="1">
    <source>
        <dbReference type="SAM" id="Phobius"/>
    </source>
</evidence>
<keyword evidence="1" id="KW-0812">Transmembrane</keyword>
<organism evidence="2 3">
    <name type="scientific">Nocardioides pinisoli</name>
    <dbReference type="NCBI Taxonomy" id="2950279"/>
    <lineage>
        <taxon>Bacteria</taxon>
        <taxon>Bacillati</taxon>
        <taxon>Actinomycetota</taxon>
        <taxon>Actinomycetes</taxon>
        <taxon>Propionibacteriales</taxon>
        <taxon>Nocardioidaceae</taxon>
        <taxon>Nocardioides</taxon>
    </lineage>
</organism>
<keyword evidence="1" id="KW-1133">Transmembrane helix</keyword>
<keyword evidence="3" id="KW-1185">Reference proteome</keyword>
<gene>
    <name evidence="2" type="ORF">NCI01_11355</name>
</gene>
<proteinExistence type="predicted"/>
<evidence type="ECO:0000313" key="3">
    <source>
        <dbReference type="Proteomes" id="UP001204524"/>
    </source>
</evidence>
<reference evidence="2 3" key="1">
    <citation type="submission" date="2022-06" db="EMBL/GenBank/DDBJ databases">
        <authorList>
            <person name="So Y."/>
        </authorList>
    </citation>
    <scope>NUCLEOTIDE SEQUENCE [LARGE SCALE GENOMIC DNA]</scope>
    <source>
        <strain evidence="2 3">STR3</strain>
    </source>
</reference>
<feature type="transmembrane region" description="Helical" evidence="1">
    <location>
        <begin position="52"/>
        <end position="82"/>
    </location>
</feature>
<protein>
    <submittedName>
        <fullName evidence="2">Uncharacterized protein</fullName>
    </submittedName>
</protein>
<dbReference type="EMBL" id="JANARS010000004">
    <property type="protein sequence ID" value="MCP3422395.1"/>
    <property type="molecule type" value="Genomic_DNA"/>
</dbReference>
<evidence type="ECO:0000313" key="2">
    <source>
        <dbReference type="EMBL" id="MCP3422395.1"/>
    </source>
</evidence>
<dbReference type="RefSeq" id="WP_254181590.1">
    <property type="nucleotide sequence ID" value="NZ_JANARS010000004.1"/>
</dbReference>
<accession>A0ABT1KXA5</accession>
<dbReference type="Proteomes" id="UP001204524">
    <property type="component" value="Unassembled WGS sequence"/>
</dbReference>
<comment type="caution">
    <text evidence="2">The sequence shown here is derived from an EMBL/GenBank/DDBJ whole genome shotgun (WGS) entry which is preliminary data.</text>
</comment>
<sequence length="107" mass="11053">MTTGDKAWDKRFGEPKAGKVGADEISFGGCGFLQNCIYFNTTDQRAILAGGAAALAAAICLGGPAICAVAAVVSAVAFVYLGNRGICSSGRRLRVTWFPYVGNAQCV</sequence>
<name>A0ABT1KXA5_9ACTN</name>
<keyword evidence="1" id="KW-0472">Membrane</keyword>